<dbReference type="Proteomes" id="UP001175261">
    <property type="component" value="Unassembled WGS sequence"/>
</dbReference>
<evidence type="ECO:0000313" key="3">
    <source>
        <dbReference type="EMBL" id="KAK0391973.1"/>
    </source>
</evidence>
<dbReference type="Gene3D" id="3.40.50.150">
    <property type="entry name" value="Vaccinia Virus protein VP39"/>
    <property type="match status" value="1"/>
</dbReference>
<evidence type="ECO:0000259" key="2">
    <source>
        <dbReference type="Pfam" id="PF13649"/>
    </source>
</evidence>
<dbReference type="SUPFAM" id="SSF53335">
    <property type="entry name" value="S-adenosyl-L-methionine-dependent methyltransferases"/>
    <property type="match status" value="1"/>
</dbReference>
<dbReference type="InterPro" id="IPR029063">
    <property type="entry name" value="SAM-dependent_MTases_sf"/>
</dbReference>
<gene>
    <name evidence="3" type="ORF">NLU13_1471</name>
</gene>
<dbReference type="Pfam" id="PF13649">
    <property type="entry name" value="Methyltransf_25"/>
    <property type="match status" value="1"/>
</dbReference>
<evidence type="ECO:0000313" key="4">
    <source>
        <dbReference type="Proteomes" id="UP001175261"/>
    </source>
</evidence>
<dbReference type="PANTHER" id="PTHR43591">
    <property type="entry name" value="METHYLTRANSFERASE"/>
    <property type="match status" value="1"/>
</dbReference>
<reference evidence="3" key="1">
    <citation type="submission" date="2022-10" db="EMBL/GenBank/DDBJ databases">
        <title>Determination and structural analysis of whole genome sequence of Sarocladium strictum F4-1.</title>
        <authorList>
            <person name="Hu L."/>
            <person name="Jiang Y."/>
        </authorList>
    </citation>
    <scope>NUCLEOTIDE SEQUENCE</scope>
    <source>
        <strain evidence="3">F4-1</strain>
    </source>
</reference>
<dbReference type="EMBL" id="JAPDFR010000001">
    <property type="protein sequence ID" value="KAK0391973.1"/>
    <property type="molecule type" value="Genomic_DNA"/>
</dbReference>
<organism evidence="3 4">
    <name type="scientific">Sarocladium strictum</name>
    <name type="common">Black bundle disease fungus</name>
    <name type="synonym">Acremonium strictum</name>
    <dbReference type="NCBI Taxonomy" id="5046"/>
    <lineage>
        <taxon>Eukaryota</taxon>
        <taxon>Fungi</taxon>
        <taxon>Dikarya</taxon>
        <taxon>Ascomycota</taxon>
        <taxon>Pezizomycotina</taxon>
        <taxon>Sordariomycetes</taxon>
        <taxon>Hypocreomycetidae</taxon>
        <taxon>Hypocreales</taxon>
        <taxon>Sarocladiaceae</taxon>
        <taxon>Sarocladium</taxon>
    </lineage>
</organism>
<accession>A0AA39GR16</accession>
<protein>
    <recommendedName>
        <fullName evidence="2">Methyltransferase domain-containing protein</fullName>
    </recommendedName>
</protein>
<dbReference type="CDD" id="cd02440">
    <property type="entry name" value="AdoMet_MTases"/>
    <property type="match status" value="1"/>
</dbReference>
<keyword evidence="4" id="KW-1185">Reference proteome</keyword>
<feature type="domain" description="Methyltransferase" evidence="2">
    <location>
        <begin position="46"/>
        <end position="148"/>
    </location>
</feature>
<comment type="similarity">
    <text evidence="1">Belongs to the methyltransferase superfamily. LaeA methyltransferase family.</text>
</comment>
<proteinExistence type="inferred from homology"/>
<comment type="caution">
    <text evidence="3">The sequence shown here is derived from an EMBL/GenBank/DDBJ whole genome shotgun (WGS) entry which is preliminary data.</text>
</comment>
<name>A0AA39GR16_SARSR</name>
<dbReference type="AlphaFoldDB" id="A0AA39GR16"/>
<sequence>MSTALQAERDYDQVANTYDDYSTLPSGRLESQLVRIALGDCTGMSILDLGGGSGLHAREAVDLGAARVDVVDISAGMLRIGAEHEKRLGREGVVRYMHGDASQPLSHLGLAPNGYDVVMGNWLFSFADSPAMVRAIFRNIVAHLRPGGRFVGARDNDPWSSALETGKYGGSCRWVERIPGGVRYRCVLHSTPPIEFDGACLETIYSGSPDLWESFGFQPPDTVPYELAQVVREDAEFWRQFLDEPNLAVVTATLLVQ</sequence>
<dbReference type="InterPro" id="IPR041698">
    <property type="entry name" value="Methyltransf_25"/>
</dbReference>
<evidence type="ECO:0000256" key="1">
    <source>
        <dbReference type="ARBA" id="ARBA00038158"/>
    </source>
</evidence>